<keyword evidence="3" id="KW-0418">Kinase</keyword>
<dbReference type="PANTHER" id="PTHR24347">
    <property type="entry name" value="SERINE/THREONINE-PROTEIN KINASE"/>
    <property type="match status" value="1"/>
</dbReference>
<dbReference type="KEGG" id="cre:CHLRE_01g048650v5"/>
<dbReference type="STRING" id="3055.A0A2K3E7X0"/>
<dbReference type="OrthoDB" id="68483at2759"/>
<evidence type="ECO:0000256" key="4">
    <source>
        <dbReference type="ARBA" id="ARBA00022840"/>
    </source>
</evidence>
<dbReference type="InterPro" id="IPR008271">
    <property type="entry name" value="Ser/Thr_kinase_AS"/>
</dbReference>
<dbReference type="PROSITE" id="PS50011">
    <property type="entry name" value="PROTEIN_KINASE_DOM"/>
    <property type="match status" value="1"/>
</dbReference>
<feature type="binding site" evidence="5">
    <location>
        <position position="112"/>
    </location>
    <ligand>
        <name>ATP</name>
        <dbReference type="ChEBI" id="CHEBI:30616"/>
    </ligand>
</feature>
<dbReference type="ExpressionAtlas" id="A0A2K3E7X0">
    <property type="expression patterns" value="baseline and differential"/>
</dbReference>
<dbReference type="GeneID" id="5715709"/>
<dbReference type="GO" id="GO:0004674">
    <property type="term" value="F:protein serine/threonine kinase activity"/>
    <property type="evidence" value="ECO:0000318"/>
    <property type="project" value="GO_Central"/>
</dbReference>
<keyword evidence="9" id="KW-1185">Reference proteome</keyword>
<keyword evidence="6" id="KW-0723">Serine/threonine-protein kinase</keyword>
<dbReference type="GO" id="GO:0005524">
    <property type="term" value="F:ATP binding"/>
    <property type="evidence" value="ECO:0007669"/>
    <property type="project" value="UniProtKB-UniRule"/>
</dbReference>
<dbReference type="Pfam" id="PF00069">
    <property type="entry name" value="Pkinase"/>
    <property type="match status" value="1"/>
</dbReference>
<evidence type="ECO:0000256" key="6">
    <source>
        <dbReference type="RuleBase" id="RU000304"/>
    </source>
</evidence>
<evidence type="ECO:0000313" key="8">
    <source>
        <dbReference type="EMBL" id="PNW88874.1"/>
    </source>
</evidence>
<name>A0A2K3E7X0_CHLRE</name>
<dbReference type="InParanoid" id="A0A2K3E7X0"/>
<gene>
    <name evidence="8" type="ORF">CHLRE_01g048650v5</name>
</gene>
<dbReference type="PaxDb" id="3055-EDP09487"/>
<accession>A0A2K3E7X0</accession>
<dbReference type="RefSeq" id="XP_042928839.1">
    <property type="nucleotide sequence ID" value="XM_043058925.1"/>
</dbReference>
<keyword evidence="4 5" id="KW-0067">ATP-binding</keyword>
<keyword evidence="2 5" id="KW-0547">Nucleotide-binding</keyword>
<dbReference type="Gene3D" id="1.10.510.10">
    <property type="entry name" value="Transferase(Phosphotransferase) domain 1"/>
    <property type="match status" value="1"/>
</dbReference>
<evidence type="ECO:0000256" key="1">
    <source>
        <dbReference type="ARBA" id="ARBA00022679"/>
    </source>
</evidence>
<sequence>MSTRLTLRRIESAHSSARGLHHLLPPVHTVCSAPHSPRGSSCGPLQAAASASFSASFGVGAPVLESAPASPAETFLSRYALGKTLGQGAYGMVHTALNKATGEEVAVKVVAKQRNAGRNQRGSLHREAQLWKRACVASRQACQFFAIEEDAVNYYIISEKCDGGSLQQMLDARGSLKEEELSQVAWCVLSFLGDLHKSGIYYGDLKPGNVILKDEYPCTSGALGSCLNVRVVDFGCSQLVSTSEAAPLRGLAGSPLFLAPEILKGSYGLPADMWALGVSMYMLLCGKLPFWLESVPQLEQLDMDSINLGIMYNPVLFAGAQWKGVSEQLKDLICGLLEKDPARRLTAAQAMEHPWFAAAKETCAVDV</sequence>
<dbReference type="OMA" id="HKAKLMN"/>
<protein>
    <recommendedName>
        <fullName evidence="7">Protein kinase domain-containing protein</fullName>
    </recommendedName>
</protein>
<evidence type="ECO:0000256" key="3">
    <source>
        <dbReference type="ARBA" id="ARBA00022777"/>
    </source>
</evidence>
<reference evidence="8 9" key="1">
    <citation type="journal article" date="2007" name="Science">
        <title>The Chlamydomonas genome reveals the evolution of key animal and plant functions.</title>
        <authorList>
            <person name="Merchant S.S."/>
            <person name="Prochnik S.E."/>
            <person name="Vallon O."/>
            <person name="Harris E.H."/>
            <person name="Karpowicz S.J."/>
            <person name="Witman G.B."/>
            <person name="Terry A."/>
            <person name="Salamov A."/>
            <person name="Fritz-Laylin L.K."/>
            <person name="Marechal-Drouard L."/>
            <person name="Marshall W.F."/>
            <person name="Qu L.H."/>
            <person name="Nelson D.R."/>
            <person name="Sanderfoot A.A."/>
            <person name="Spalding M.H."/>
            <person name="Kapitonov V.V."/>
            <person name="Ren Q."/>
            <person name="Ferris P."/>
            <person name="Lindquist E."/>
            <person name="Shapiro H."/>
            <person name="Lucas S.M."/>
            <person name="Grimwood J."/>
            <person name="Schmutz J."/>
            <person name="Cardol P."/>
            <person name="Cerutti H."/>
            <person name="Chanfreau G."/>
            <person name="Chen C.L."/>
            <person name="Cognat V."/>
            <person name="Croft M.T."/>
            <person name="Dent R."/>
            <person name="Dutcher S."/>
            <person name="Fernandez E."/>
            <person name="Fukuzawa H."/>
            <person name="Gonzalez-Ballester D."/>
            <person name="Gonzalez-Halphen D."/>
            <person name="Hallmann A."/>
            <person name="Hanikenne M."/>
            <person name="Hippler M."/>
            <person name="Inwood W."/>
            <person name="Jabbari K."/>
            <person name="Kalanon M."/>
            <person name="Kuras R."/>
            <person name="Lefebvre P.A."/>
            <person name="Lemaire S.D."/>
            <person name="Lobanov A.V."/>
            <person name="Lohr M."/>
            <person name="Manuell A."/>
            <person name="Meier I."/>
            <person name="Mets L."/>
            <person name="Mittag M."/>
            <person name="Mittelmeier T."/>
            <person name="Moroney J.V."/>
            <person name="Moseley J."/>
            <person name="Napoli C."/>
            <person name="Nedelcu A.M."/>
            <person name="Niyogi K."/>
            <person name="Novoselov S.V."/>
            <person name="Paulsen I.T."/>
            <person name="Pazour G."/>
            <person name="Purton S."/>
            <person name="Ral J.P."/>
            <person name="Riano-Pachon D.M."/>
            <person name="Riekhof W."/>
            <person name="Rymarquis L."/>
            <person name="Schroda M."/>
            <person name="Stern D."/>
            <person name="Umen J."/>
            <person name="Willows R."/>
            <person name="Wilson N."/>
            <person name="Zimmer S.L."/>
            <person name="Allmer J."/>
            <person name="Balk J."/>
            <person name="Bisova K."/>
            <person name="Chen C.J."/>
            <person name="Elias M."/>
            <person name="Gendler K."/>
            <person name="Hauser C."/>
            <person name="Lamb M.R."/>
            <person name="Ledford H."/>
            <person name="Long J.C."/>
            <person name="Minagawa J."/>
            <person name="Page M.D."/>
            <person name="Pan J."/>
            <person name="Pootakham W."/>
            <person name="Roje S."/>
            <person name="Rose A."/>
            <person name="Stahlberg E."/>
            <person name="Terauchi A.M."/>
            <person name="Yang P."/>
            <person name="Ball S."/>
            <person name="Bowler C."/>
            <person name="Dieckmann C.L."/>
            <person name="Gladyshev V.N."/>
            <person name="Green P."/>
            <person name="Jorgensen R."/>
            <person name="Mayfield S."/>
            <person name="Mueller-Roeber B."/>
            <person name="Rajamani S."/>
            <person name="Sayre R.T."/>
            <person name="Brokstein P."/>
            <person name="Dubchak I."/>
            <person name="Goodstein D."/>
            <person name="Hornick L."/>
            <person name="Huang Y.W."/>
            <person name="Jhaveri J."/>
            <person name="Luo Y."/>
            <person name="Martinez D."/>
            <person name="Ngau W.C."/>
            <person name="Otillar B."/>
            <person name="Poliakov A."/>
            <person name="Porter A."/>
            <person name="Szajkowski L."/>
            <person name="Werner G."/>
            <person name="Zhou K."/>
            <person name="Grigoriev I.V."/>
            <person name="Rokhsar D.S."/>
            <person name="Grossman A.R."/>
        </authorList>
    </citation>
    <scope>NUCLEOTIDE SEQUENCE [LARGE SCALE GENOMIC DNA]</scope>
    <source>
        <strain evidence="9">CC-503</strain>
    </source>
</reference>
<dbReference type="SUPFAM" id="SSF56112">
    <property type="entry name" value="Protein kinase-like (PK-like)"/>
    <property type="match status" value="1"/>
</dbReference>
<dbReference type="GO" id="GO:0005737">
    <property type="term" value="C:cytoplasm"/>
    <property type="evidence" value="ECO:0000318"/>
    <property type="project" value="GO_Central"/>
</dbReference>
<dbReference type="InterPro" id="IPR017441">
    <property type="entry name" value="Protein_kinase_ATP_BS"/>
</dbReference>
<proteinExistence type="inferred from homology"/>
<feature type="domain" description="Protein kinase" evidence="7">
    <location>
        <begin position="79"/>
        <end position="356"/>
    </location>
</feature>
<evidence type="ECO:0000256" key="2">
    <source>
        <dbReference type="ARBA" id="ARBA00022741"/>
    </source>
</evidence>
<dbReference type="AlphaFoldDB" id="A0A2K3E7X0"/>
<organism evidence="8 9">
    <name type="scientific">Chlamydomonas reinhardtii</name>
    <name type="common">Chlamydomonas smithii</name>
    <dbReference type="NCBI Taxonomy" id="3055"/>
    <lineage>
        <taxon>Eukaryota</taxon>
        <taxon>Viridiplantae</taxon>
        <taxon>Chlorophyta</taxon>
        <taxon>core chlorophytes</taxon>
        <taxon>Chlorophyceae</taxon>
        <taxon>CS clade</taxon>
        <taxon>Chlamydomonadales</taxon>
        <taxon>Chlamydomonadaceae</taxon>
        <taxon>Chlamydomonas</taxon>
    </lineage>
</organism>
<dbReference type="Proteomes" id="UP000006906">
    <property type="component" value="Chromosome 1"/>
</dbReference>
<dbReference type="InterPro" id="IPR000719">
    <property type="entry name" value="Prot_kinase_dom"/>
</dbReference>
<keyword evidence="1" id="KW-0808">Transferase</keyword>
<dbReference type="Gramene" id="PNW88874">
    <property type="protein sequence ID" value="PNW88874"/>
    <property type="gene ID" value="CHLRE_01g048650v5"/>
</dbReference>
<dbReference type="SMART" id="SM00220">
    <property type="entry name" value="S_TKc"/>
    <property type="match status" value="1"/>
</dbReference>
<dbReference type="PROSITE" id="PS00107">
    <property type="entry name" value="PROTEIN_KINASE_ATP"/>
    <property type="match status" value="1"/>
</dbReference>
<evidence type="ECO:0000259" key="7">
    <source>
        <dbReference type="PROSITE" id="PS50011"/>
    </source>
</evidence>
<dbReference type="PROSITE" id="PS00108">
    <property type="entry name" value="PROTEIN_KINASE_ST"/>
    <property type="match status" value="1"/>
</dbReference>
<dbReference type="EMBL" id="CM008962">
    <property type="protein sequence ID" value="PNW88874.1"/>
    <property type="molecule type" value="Genomic_DNA"/>
</dbReference>
<evidence type="ECO:0000313" key="9">
    <source>
        <dbReference type="Proteomes" id="UP000006906"/>
    </source>
</evidence>
<dbReference type="InterPro" id="IPR011009">
    <property type="entry name" value="Kinase-like_dom_sf"/>
</dbReference>
<evidence type="ECO:0000256" key="5">
    <source>
        <dbReference type="PROSITE-ProRule" id="PRU10141"/>
    </source>
</evidence>
<comment type="similarity">
    <text evidence="6">Belongs to the protein kinase superfamily.</text>
</comment>